<dbReference type="GeneID" id="79389227"/>
<evidence type="ECO:0000313" key="2">
    <source>
        <dbReference type="EMBL" id="CAD0325254.1"/>
    </source>
</evidence>
<evidence type="ECO:0000313" key="4">
    <source>
        <dbReference type="Proteomes" id="UP000515493"/>
    </source>
</evidence>
<evidence type="ECO:0008006" key="5">
    <source>
        <dbReference type="Google" id="ProtNLM"/>
    </source>
</evidence>
<evidence type="ECO:0000256" key="1">
    <source>
        <dbReference type="SAM" id="SignalP"/>
    </source>
</evidence>
<dbReference type="AlphaFoldDB" id="A0A8E4GEY9"/>
<dbReference type="EMBL" id="LR861803">
    <property type="protein sequence ID" value="CAD1791266.1"/>
    <property type="molecule type" value="Genomic_DNA"/>
</dbReference>
<proteinExistence type="predicted"/>
<accession>A0A8E4GEY9</accession>
<sequence>MKSLIVAAILTAAVAGCAPNVRTDSYSVGSVGQVNRTVAGTVISARAVSIDGTQGGGAAAGAAVGGIAGSSMGGSGRANAVGAVGGLVVGAIVGAAAERSAARAEGMEYVVQTENGSLMTVVQGATPAFVAGARVLVLYGSPSRLIADPRN</sequence>
<feature type="signal peptide" evidence="1">
    <location>
        <begin position="1"/>
        <end position="17"/>
    </location>
</feature>
<feature type="chain" id="PRO_5036263498" description="Glycine zipper 2TM domain-containing protein" evidence="1">
    <location>
        <begin position="18"/>
        <end position="151"/>
    </location>
</feature>
<gene>
    <name evidence="3" type="ORF">XSP_001910</name>
</gene>
<reference evidence="3 4" key="1">
    <citation type="submission" date="2020-07" db="EMBL/GenBank/DDBJ databases">
        <authorList>
            <person name="Teixeira M."/>
        </authorList>
    </citation>
    <scope>NUCLEOTIDE SEQUENCE [LARGE SCALE GENOMIC DNA]</scope>
    <source>
        <strain evidence="3">1</strain>
        <strain evidence="2">Xanthomonas sp. CPBF 367</strain>
    </source>
</reference>
<dbReference type="KEGG" id="xeu:XSP_001910"/>
<dbReference type="EMBL" id="LR824641">
    <property type="protein sequence ID" value="CAD0325254.1"/>
    <property type="molecule type" value="Genomic_DNA"/>
</dbReference>
<keyword evidence="1" id="KW-0732">Signal</keyword>
<name>A0A8E4GEY9_9XANT</name>
<dbReference type="Proteomes" id="UP000515493">
    <property type="component" value="Chromosome"/>
</dbReference>
<evidence type="ECO:0000313" key="3">
    <source>
        <dbReference type="EMBL" id="CAD1791266.1"/>
    </source>
</evidence>
<dbReference type="RefSeq" id="WP_119132079.1">
    <property type="nucleotide sequence ID" value="NZ_LR861803.1"/>
</dbReference>
<dbReference type="PROSITE" id="PS51257">
    <property type="entry name" value="PROKAR_LIPOPROTEIN"/>
    <property type="match status" value="1"/>
</dbReference>
<organism evidence="3 4">
    <name type="scientific">Xanthomonas euroxanthea</name>
    <dbReference type="NCBI Taxonomy" id="2259622"/>
    <lineage>
        <taxon>Bacteria</taxon>
        <taxon>Pseudomonadati</taxon>
        <taxon>Pseudomonadota</taxon>
        <taxon>Gammaproteobacteria</taxon>
        <taxon>Lysobacterales</taxon>
        <taxon>Lysobacteraceae</taxon>
        <taxon>Xanthomonas</taxon>
    </lineage>
</organism>
<protein>
    <recommendedName>
        <fullName evidence="5">Glycine zipper 2TM domain-containing protein</fullName>
    </recommendedName>
</protein>